<dbReference type="PANTHER" id="PTHR30535">
    <property type="entry name" value="VITAMIN B12-BINDING PROTEIN"/>
    <property type="match status" value="1"/>
</dbReference>
<accession>A0A7W6DPV3</accession>
<dbReference type="Pfam" id="PF01497">
    <property type="entry name" value="Peripla_BP_2"/>
    <property type="match status" value="1"/>
</dbReference>
<dbReference type="AlphaFoldDB" id="A0A7W6DPV3"/>
<dbReference type="PROSITE" id="PS50983">
    <property type="entry name" value="FE_B12_PBP"/>
    <property type="match status" value="1"/>
</dbReference>
<reference evidence="3 4" key="1">
    <citation type="submission" date="2020-08" db="EMBL/GenBank/DDBJ databases">
        <title>Genomic Encyclopedia of Type Strains, Phase IV (KMG-IV): sequencing the most valuable type-strain genomes for metagenomic binning, comparative biology and taxonomic classification.</title>
        <authorList>
            <person name="Goeker M."/>
        </authorList>
    </citation>
    <scope>NUCLEOTIDE SEQUENCE [LARGE SCALE GENOMIC DNA]</scope>
    <source>
        <strain evidence="3 4">DSM 102235</strain>
    </source>
</reference>
<dbReference type="InterPro" id="IPR002491">
    <property type="entry name" value="ABC_transptr_periplasmic_BD"/>
</dbReference>
<sequence length="283" mass="30384">MLRACAGPFVIAATVAVALPAMSQDMPERPERVVSVNLCTDQLAMMLAAEGQLISVSDVALDPQVSAMTEEAQKYRINYALAEDIYLMQPDLVIAGSYSAQATLDMLERLGIPVARFAPAYSLAEVRDRMAQMGDLLGQQEAADAMIADFDARLAALRAEVDERPTAALYYANGYTSGDKTLSGEILAAAGFENIAGTLGFPSFGRIPLEVLALAQPDALVTSRPYPGASRSEAILDHPVVEALREGRADASFSDKDWVCGTPYVLRAIESLRPLRNALTKEP</sequence>
<proteinExistence type="predicted"/>
<feature type="domain" description="Fe/B12 periplasmic-binding" evidence="2">
    <location>
        <begin position="32"/>
        <end position="283"/>
    </location>
</feature>
<dbReference type="SUPFAM" id="SSF53807">
    <property type="entry name" value="Helical backbone' metal receptor"/>
    <property type="match status" value="1"/>
</dbReference>
<dbReference type="Gene3D" id="3.40.50.1980">
    <property type="entry name" value="Nitrogenase molybdenum iron protein domain"/>
    <property type="match status" value="2"/>
</dbReference>
<evidence type="ECO:0000313" key="3">
    <source>
        <dbReference type="EMBL" id="MBB3985496.1"/>
    </source>
</evidence>
<gene>
    <name evidence="3" type="ORF">GGQ68_001829</name>
</gene>
<dbReference type="GO" id="GO:0071281">
    <property type="term" value="P:cellular response to iron ion"/>
    <property type="evidence" value="ECO:0007669"/>
    <property type="project" value="TreeGrafter"/>
</dbReference>
<dbReference type="RefSeq" id="WP_183965116.1">
    <property type="nucleotide sequence ID" value="NZ_BAABBZ010000018.1"/>
</dbReference>
<dbReference type="InterPro" id="IPR050902">
    <property type="entry name" value="ABC_Transporter_SBP"/>
</dbReference>
<feature type="signal peptide" evidence="1">
    <location>
        <begin position="1"/>
        <end position="23"/>
    </location>
</feature>
<dbReference type="EMBL" id="JACIEJ010000004">
    <property type="protein sequence ID" value="MBB3985496.1"/>
    <property type="molecule type" value="Genomic_DNA"/>
</dbReference>
<protein>
    <submittedName>
        <fullName evidence="3">Iron complex transport system substrate-binding protein</fullName>
    </submittedName>
</protein>
<organism evidence="3 4">
    <name type="scientific">Sagittula marina</name>
    <dbReference type="NCBI Taxonomy" id="943940"/>
    <lineage>
        <taxon>Bacteria</taxon>
        <taxon>Pseudomonadati</taxon>
        <taxon>Pseudomonadota</taxon>
        <taxon>Alphaproteobacteria</taxon>
        <taxon>Rhodobacterales</taxon>
        <taxon>Roseobacteraceae</taxon>
        <taxon>Sagittula</taxon>
    </lineage>
</organism>
<evidence type="ECO:0000313" key="4">
    <source>
        <dbReference type="Proteomes" id="UP000541426"/>
    </source>
</evidence>
<keyword evidence="1" id="KW-0732">Signal</keyword>
<keyword evidence="4" id="KW-1185">Reference proteome</keyword>
<evidence type="ECO:0000259" key="2">
    <source>
        <dbReference type="PROSITE" id="PS50983"/>
    </source>
</evidence>
<dbReference type="Proteomes" id="UP000541426">
    <property type="component" value="Unassembled WGS sequence"/>
</dbReference>
<name>A0A7W6DPV3_9RHOB</name>
<comment type="caution">
    <text evidence="3">The sequence shown here is derived from an EMBL/GenBank/DDBJ whole genome shotgun (WGS) entry which is preliminary data.</text>
</comment>
<feature type="chain" id="PRO_5030921122" evidence="1">
    <location>
        <begin position="24"/>
        <end position="283"/>
    </location>
</feature>
<dbReference type="PANTHER" id="PTHR30535:SF34">
    <property type="entry name" value="MOLYBDATE-BINDING PROTEIN MOLA"/>
    <property type="match status" value="1"/>
</dbReference>
<evidence type="ECO:0000256" key="1">
    <source>
        <dbReference type="SAM" id="SignalP"/>
    </source>
</evidence>